<sequence>MRASRPAEQALRLATSSTTQRYTCRACRAQAARQFHTSVPREAEVPFYKRLQETLFGSKQAQNAEKVREEKRGDRSVELRGKGGEEAEAGAVEVKMGKNGQRYEIAALVDPDLTKNYTPATTWDGLQRVGSEEWVKARADRGEQYVGFVPKTRVELTEKQWQLLLHDIMVEILVLQKAGRPVGQICYPRGLEGYGPSELLDVCNGEIAPSADGTGITISFSTDGARKRMLNAIPSRLSEPVPQEPVLDEQESLDAPIEDAGELISAQEEHMLFMDSHIAASQDRSRPTWMKIPITGPHVKIALAKRILQLTGRRLSDRALSTSSTLSDLHHHLLARPKTKKLSQAPEIEILRSNVKTPNVTFKSNRQTPIHKEKAIGRWKVIEEELIARGLPVTGSRWQGAKVTVE</sequence>
<dbReference type="AlphaFoldDB" id="A0AAN7YKJ8"/>
<keyword evidence="5" id="KW-0687">Ribonucleoprotein</keyword>
<evidence type="ECO:0000313" key="9">
    <source>
        <dbReference type="Proteomes" id="UP001310890"/>
    </source>
</evidence>
<evidence type="ECO:0000256" key="3">
    <source>
        <dbReference type="ARBA" id="ARBA00022980"/>
    </source>
</evidence>
<dbReference type="GO" id="GO:0005739">
    <property type="term" value="C:mitochondrion"/>
    <property type="evidence" value="ECO:0007669"/>
    <property type="project" value="UniProtKB-SubCell"/>
</dbReference>
<keyword evidence="4" id="KW-0496">Mitochondrion</keyword>
<feature type="compositionally biased region" description="Basic and acidic residues" evidence="7">
    <location>
        <begin position="65"/>
        <end position="81"/>
    </location>
</feature>
<evidence type="ECO:0000256" key="2">
    <source>
        <dbReference type="ARBA" id="ARBA00008860"/>
    </source>
</evidence>
<dbReference type="InterPro" id="IPR018305">
    <property type="entry name" value="Ribosomal_m50"/>
</dbReference>
<evidence type="ECO:0000313" key="8">
    <source>
        <dbReference type="EMBL" id="KAK5118023.1"/>
    </source>
</evidence>
<comment type="similarity">
    <text evidence="2">Belongs to the mitochondrion-specific ribosomal protein mL50 family.</text>
</comment>
<evidence type="ECO:0000256" key="6">
    <source>
        <dbReference type="ARBA" id="ARBA00035183"/>
    </source>
</evidence>
<proteinExistence type="inferred from homology"/>
<comment type="subcellular location">
    <subcellularLocation>
        <location evidence="1">Mitochondrion</location>
    </subcellularLocation>
</comment>
<keyword evidence="3" id="KW-0689">Ribosomal protein</keyword>
<comment type="caution">
    <text evidence="8">The sequence shown here is derived from an EMBL/GenBank/DDBJ whole genome shotgun (WGS) entry which is preliminary data.</text>
</comment>
<accession>A0AAN7YKJ8</accession>
<evidence type="ECO:0000256" key="5">
    <source>
        <dbReference type="ARBA" id="ARBA00023274"/>
    </source>
</evidence>
<dbReference type="Pfam" id="PF10501">
    <property type="entry name" value="Ribosomal_L50"/>
    <property type="match status" value="1"/>
</dbReference>
<feature type="region of interest" description="Disordered" evidence="7">
    <location>
        <begin position="60"/>
        <end position="81"/>
    </location>
</feature>
<dbReference type="EMBL" id="JAVRRL010000003">
    <property type="protein sequence ID" value="KAK5118023.1"/>
    <property type="molecule type" value="Genomic_DNA"/>
</dbReference>
<dbReference type="GO" id="GO:0005840">
    <property type="term" value="C:ribosome"/>
    <property type="evidence" value="ECO:0007669"/>
    <property type="project" value="UniProtKB-KW"/>
</dbReference>
<name>A0AAN7YKJ8_9PEZI</name>
<reference evidence="8" key="1">
    <citation type="submission" date="2023-08" db="EMBL/GenBank/DDBJ databases">
        <title>Black Yeasts Isolated from many extreme environments.</title>
        <authorList>
            <person name="Coleine C."/>
            <person name="Stajich J.E."/>
            <person name="Selbmann L."/>
        </authorList>
    </citation>
    <scope>NUCLEOTIDE SEQUENCE</scope>
    <source>
        <strain evidence="8">CCFEE 5401</strain>
    </source>
</reference>
<evidence type="ECO:0000256" key="7">
    <source>
        <dbReference type="SAM" id="MobiDB-lite"/>
    </source>
</evidence>
<dbReference type="Proteomes" id="UP001310890">
    <property type="component" value="Unassembled WGS sequence"/>
</dbReference>
<gene>
    <name evidence="8" type="ORF">LTR62_004067</name>
</gene>
<organism evidence="8 9">
    <name type="scientific">Meristemomyces frigidus</name>
    <dbReference type="NCBI Taxonomy" id="1508187"/>
    <lineage>
        <taxon>Eukaryota</taxon>
        <taxon>Fungi</taxon>
        <taxon>Dikarya</taxon>
        <taxon>Ascomycota</taxon>
        <taxon>Pezizomycotina</taxon>
        <taxon>Dothideomycetes</taxon>
        <taxon>Dothideomycetidae</taxon>
        <taxon>Mycosphaerellales</taxon>
        <taxon>Teratosphaeriaceae</taxon>
        <taxon>Meristemomyces</taxon>
    </lineage>
</organism>
<evidence type="ECO:0000256" key="4">
    <source>
        <dbReference type="ARBA" id="ARBA00023128"/>
    </source>
</evidence>
<protein>
    <recommendedName>
        <fullName evidence="6">Large ribosomal subunit protein mL50</fullName>
    </recommendedName>
</protein>
<dbReference type="GO" id="GO:1990904">
    <property type="term" value="C:ribonucleoprotein complex"/>
    <property type="evidence" value="ECO:0007669"/>
    <property type="project" value="UniProtKB-KW"/>
</dbReference>
<evidence type="ECO:0000256" key="1">
    <source>
        <dbReference type="ARBA" id="ARBA00004173"/>
    </source>
</evidence>